<dbReference type="STRING" id="158441.A0A226E3I3"/>
<dbReference type="PANTHER" id="PTHR12837">
    <property type="entry name" value="POLY ADP-RIBOSE GLYCOHYDROLASE"/>
    <property type="match status" value="1"/>
</dbReference>
<feature type="region of interest" description="Disordered" evidence="5">
    <location>
        <begin position="1"/>
        <end position="33"/>
    </location>
</feature>
<evidence type="ECO:0000256" key="1">
    <source>
        <dbReference type="ARBA" id="ARBA00009545"/>
    </source>
</evidence>
<reference evidence="8 9" key="1">
    <citation type="submission" date="2015-12" db="EMBL/GenBank/DDBJ databases">
        <title>The genome of Folsomia candida.</title>
        <authorList>
            <person name="Faddeeva A."/>
            <person name="Derks M.F."/>
            <person name="Anvar Y."/>
            <person name="Smit S."/>
            <person name="Van Straalen N."/>
            <person name="Roelofs D."/>
        </authorList>
    </citation>
    <scope>NUCLEOTIDE SEQUENCE [LARGE SCALE GENOMIC DNA]</scope>
    <source>
        <strain evidence="8 9">VU population</strain>
        <tissue evidence="8">Whole body</tissue>
    </source>
</reference>
<evidence type="ECO:0000313" key="8">
    <source>
        <dbReference type="EMBL" id="OXA51056.1"/>
    </source>
</evidence>
<dbReference type="GO" id="GO:0005975">
    <property type="term" value="P:carbohydrate metabolic process"/>
    <property type="evidence" value="ECO:0007669"/>
    <property type="project" value="InterPro"/>
</dbReference>
<evidence type="ECO:0000313" key="9">
    <source>
        <dbReference type="Proteomes" id="UP000198287"/>
    </source>
</evidence>
<evidence type="ECO:0000256" key="3">
    <source>
        <dbReference type="ARBA" id="ARBA00022801"/>
    </source>
</evidence>
<dbReference type="GO" id="GO:0006282">
    <property type="term" value="P:regulation of DNA repair"/>
    <property type="evidence" value="ECO:0007669"/>
    <property type="project" value="InterPro"/>
</dbReference>
<protein>
    <recommendedName>
        <fullName evidence="2">poly(ADP-ribose) glycohydrolase</fullName>
        <ecNumber evidence="2">3.2.1.143</ecNumber>
    </recommendedName>
</protein>
<dbReference type="EC" id="3.2.1.143" evidence="2"/>
<dbReference type="GO" id="GO:0005634">
    <property type="term" value="C:nucleus"/>
    <property type="evidence" value="ECO:0007669"/>
    <property type="project" value="TreeGrafter"/>
</dbReference>
<dbReference type="OMA" id="RPLCYFT"/>
<dbReference type="InterPro" id="IPR046372">
    <property type="entry name" value="PARG_cat_C"/>
</dbReference>
<dbReference type="InterPro" id="IPR007724">
    <property type="entry name" value="Poly_GlycHdrlase"/>
</dbReference>
<organism evidence="8 9">
    <name type="scientific">Folsomia candida</name>
    <name type="common">Springtail</name>
    <dbReference type="NCBI Taxonomy" id="158441"/>
    <lineage>
        <taxon>Eukaryota</taxon>
        <taxon>Metazoa</taxon>
        <taxon>Ecdysozoa</taxon>
        <taxon>Arthropoda</taxon>
        <taxon>Hexapoda</taxon>
        <taxon>Collembola</taxon>
        <taxon>Entomobryomorpha</taxon>
        <taxon>Isotomoidea</taxon>
        <taxon>Isotomidae</taxon>
        <taxon>Proisotominae</taxon>
        <taxon>Folsomia</taxon>
    </lineage>
</organism>
<accession>A0A226E3I3</accession>
<sequence length="610" mass="69719">MKRWDHNMKTADGPPPRPPLPKRSDGNVGDVTSSITKTTSIYPSLCMTTTTLDSEHHSSRPLNLNQPLIMSKIKPSHTIKISQELQSFHRKFKDNVTILFEYEFLPPSSSAPGTSGATNAFQSGGVSLSCAKQISSQWRNSKYVKLPHQSENTGFLSFSVVSSKKNKRFVENSSPVKKWDIIKTELAKLNDFITGNEHLDVTQVGKKIHASVKTYNHKVISFPFHVLNDCRVGRKLQMTFSTIYSAALDMENLFPFGMPILKKHEPKTFFLTQRQVRCILANGFLSTFPKRESVPELPNINFYKLFSATSDGELERKIEKTLCILNYFQMSEKHLDKDPPLLLSFERRRLPYSHPDWQNSRALMSNVEIVEDQGIESAHDKLQVDFANRFVGGGVLGNGTVMEEIRFSISPELIAARLFTEVLDDDEVLIITGSTQFSKYSGYGDSFKFEGPHEDKKTLDRDRFGRRTAQVAVMDAYHFRPYQVDHQFEKKFVYRELNKCFCAFNPHRNQEHIAPIATGNWGCGAFNGNLELKFIIQWMAASQAGQRELHYYVGWEQGESIMKVVKSLGPKGATVGRLSEALKYYNDKEMHYSPFKRRKSLFQFLENYCF</sequence>
<dbReference type="GO" id="GO:0005737">
    <property type="term" value="C:cytoplasm"/>
    <property type="evidence" value="ECO:0007669"/>
    <property type="project" value="TreeGrafter"/>
</dbReference>
<evidence type="ECO:0000256" key="5">
    <source>
        <dbReference type="SAM" id="MobiDB-lite"/>
    </source>
</evidence>
<feature type="active site" evidence="4">
    <location>
        <position position="403"/>
    </location>
</feature>
<comment type="similarity">
    <text evidence="1">Belongs to the poly(ADP-ribose) glycohydrolase family.</text>
</comment>
<evidence type="ECO:0000256" key="4">
    <source>
        <dbReference type="PIRSR" id="PIRSR607724-1"/>
    </source>
</evidence>
<feature type="domain" description="PARG helical" evidence="7">
    <location>
        <begin position="237"/>
        <end position="347"/>
    </location>
</feature>
<dbReference type="Pfam" id="PF05028">
    <property type="entry name" value="PARG_cat_C"/>
    <property type="match status" value="1"/>
</dbReference>
<dbReference type="InterPro" id="IPR048362">
    <property type="entry name" value="PARG_helical"/>
</dbReference>
<dbReference type="Pfam" id="PF20811">
    <property type="entry name" value="PARG_cat_N"/>
    <property type="match status" value="1"/>
</dbReference>
<comment type="caution">
    <text evidence="8">The sequence shown here is derived from an EMBL/GenBank/DDBJ whole genome shotgun (WGS) entry which is preliminary data.</text>
</comment>
<keyword evidence="9" id="KW-1185">Reference proteome</keyword>
<evidence type="ECO:0000256" key="2">
    <source>
        <dbReference type="ARBA" id="ARBA00012255"/>
    </source>
</evidence>
<gene>
    <name evidence="8" type="ORF">Fcan01_14018</name>
</gene>
<evidence type="ECO:0000259" key="7">
    <source>
        <dbReference type="Pfam" id="PF20811"/>
    </source>
</evidence>
<dbReference type="EMBL" id="LNIX01000008">
    <property type="protein sequence ID" value="OXA51056.1"/>
    <property type="molecule type" value="Genomic_DNA"/>
</dbReference>
<dbReference type="Proteomes" id="UP000198287">
    <property type="component" value="Unassembled WGS sequence"/>
</dbReference>
<dbReference type="AlphaFoldDB" id="A0A226E3I3"/>
<dbReference type="GO" id="GO:0009225">
    <property type="term" value="P:nucleotide-sugar metabolic process"/>
    <property type="evidence" value="ECO:0007669"/>
    <property type="project" value="TreeGrafter"/>
</dbReference>
<feature type="domain" description="PARG catalytic Macro" evidence="6">
    <location>
        <begin position="355"/>
        <end position="553"/>
    </location>
</feature>
<proteinExistence type="inferred from homology"/>
<feature type="active site" evidence="4">
    <location>
        <position position="404"/>
    </location>
</feature>
<evidence type="ECO:0000259" key="6">
    <source>
        <dbReference type="Pfam" id="PF05028"/>
    </source>
</evidence>
<keyword evidence="3 8" id="KW-0378">Hydrolase</keyword>
<dbReference type="OrthoDB" id="1937899at2759"/>
<dbReference type="PANTHER" id="PTHR12837:SF0">
    <property type="entry name" value="POLY(ADP-RIBOSE) GLYCOHYDROLASE"/>
    <property type="match status" value="1"/>
</dbReference>
<feature type="active site" evidence="4">
    <location>
        <position position="385"/>
    </location>
</feature>
<name>A0A226E3I3_FOLCA</name>
<dbReference type="GO" id="GO:0004649">
    <property type="term" value="F:poly(ADP-ribose) glycohydrolase activity"/>
    <property type="evidence" value="ECO:0007669"/>
    <property type="project" value="UniProtKB-EC"/>
</dbReference>
<dbReference type="GO" id="GO:1990966">
    <property type="term" value="P:ATP generation from poly-ADP-D-ribose"/>
    <property type="evidence" value="ECO:0007669"/>
    <property type="project" value="TreeGrafter"/>
</dbReference>